<gene>
    <name evidence="2" type="ORF">JMJ35_007947</name>
</gene>
<dbReference type="Gene3D" id="1.20.190.20">
    <property type="entry name" value="14-3-3 domain"/>
    <property type="match status" value="1"/>
</dbReference>
<accession>A0AA39QUR8</accession>
<dbReference type="InterPro" id="IPR036815">
    <property type="entry name" value="14-3-3_dom_sf"/>
</dbReference>
<feature type="compositionally biased region" description="Gly residues" evidence="1">
    <location>
        <begin position="276"/>
        <end position="287"/>
    </location>
</feature>
<evidence type="ECO:0000313" key="3">
    <source>
        <dbReference type="Proteomes" id="UP001166286"/>
    </source>
</evidence>
<evidence type="ECO:0000256" key="1">
    <source>
        <dbReference type="SAM" id="MobiDB-lite"/>
    </source>
</evidence>
<dbReference type="AlphaFoldDB" id="A0AA39QUR8"/>
<comment type="caution">
    <text evidence="2">The sequence shown here is derived from an EMBL/GenBank/DDBJ whole genome shotgun (WGS) entry which is preliminary data.</text>
</comment>
<proteinExistence type="predicted"/>
<keyword evidence="3" id="KW-1185">Reference proteome</keyword>
<dbReference type="SUPFAM" id="SSF48445">
    <property type="entry name" value="14-3-3 protein"/>
    <property type="match status" value="1"/>
</dbReference>
<feature type="compositionally biased region" description="Low complexity" evidence="1">
    <location>
        <begin position="288"/>
        <end position="309"/>
    </location>
</feature>
<protein>
    <recommendedName>
        <fullName evidence="4">14-3-3 domain-containing protein</fullName>
    </recommendedName>
</protein>
<feature type="compositionally biased region" description="Basic and acidic residues" evidence="1">
    <location>
        <begin position="310"/>
        <end position="326"/>
    </location>
</feature>
<reference evidence="2" key="1">
    <citation type="submission" date="2023-03" db="EMBL/GenBank/DDBJ databases">
        <title>Complete genome of Cladonia borealis.</title>
        <authorList>
            <person name="Park H."/>
        </authorList>
    </citation>
    <scope>NUCLEOTIDE SEQUENCE</scope>
    <source>
        <strain evidence="2">ANT050790</strain>
    </source>
</reference>
<feature type="region of interest" description="Disordered" evidence="1">
    <location>
        <begin position="276"/>
        <end position="326"/>
    </location>
</feature>
<dbReference type="Proteomes" id="UP001166286">
    <property type="component" value="Unassembled WGS sequence"/>
</dbReference>
<evidence type="ECO:0000313" key="2">
    <source>
        <dbReference type="EMBL" id="KAK0509553.1"/>
    </source>
</evidence>
<organism evidence="2 3">
    <name type="scientific">Cladonia borealis</name>
    <dbReference type="NCBI Taxonomy" id="184061"/>
    <lineage>
        <taxon>Eukaryota</taxon>
        <taxon>Fungi</taxon>
        <taxon>Dikarya</taxon>
        <taxon>Ascomycota</taxon>
        <taxon>Pezizomycotina</taxon>
        <taxon>Lecanoromycetes</taxon>
        <taxon>OSLEUM clade</taxon>
        <taxon>Lecanoromycetidae</taxon>
        <taxon>Lecanorales</taxon>
        <taxon>Lecanorineae</taxon>
        <taxon>Cladoniaceae</taxon>
        <taxon>Cladonia</taxon>
    </lineage>
</organism>
<feature type="region of interest" description="Disordered" evidence="1">
    <location>
        <begin position="134"/>
        <end position="167"/>
    </location>
</feature>
<sequence length="326" mass="36193">MASSEVDQKFLGRFAKETNNSYAFLASKLYQILGLSVLLSKKLVRARRLRRLDTTRDTKSLQLYHHIIWLAREGLWLLEEYVLPMVRNSTIYELKVLCYKLRASFYHIFVLFHNQPSINQTAIPSFSPHLTANVKGKGKATNRDSIRSSPPLNPHEGGPVRTTATLPPGLTPISIPKPSASFLLPAENYIPKASEYFEYAARLSENHLSGSHPIRLSVKTEYAAYLYDCLHDGEGSRKLAQAAIRDVYNAKEGMDDDMFEDAAELVGILGKMMKRGLGGTSTPGSGTGSTPRVAETSTPGTTPRSTPRAGRIDIFDKGLPELPKER</sequence>
<name>A0AA39QUR8_9LECA</name>
<dbReference type="EMBL" id="JAFEKC020000018">
    <property type="protein sequence ID" value="KAK0509553.1"/>
    <property type="molecule type" value="Genomic_DNA"/>
</dbReference>
<evidence type="ECO:0008006" key="4">
    <source>
        <dbReference type="Google" id="ProtNLM"/>
    </source>
</evidence>